<proteinExistence type="predicted"/>
<name>A0A8T0IRC9_CERPU</name>
<keyword evidence="3" id="KW-1185">Reference proteome</keyword>
<evidence type="ECO:0000313" key="3">
    <source>
        <dbReference type="Proteomes" id="UP000822688"/>
    </source>
</evidence>
<sequence length="100" mass="11175">MCERHHVSFVSGSFCLRNRWLCRLLSRSSYISASESLSLGGHPSMIHPTPPRATPRTSSRGTQSRTCSAPLRQFHTQPSTFTLNNHIPNEGNPIPIPLQH</sequence>
<dbReference type="Proteomes" id="UP000822688">
    <property type="component" value="Chromosome 2"/>
</dbReference>
<feature type="region of interest" description="Disordered" evidence="1">
    <location>
        <begin position="36"/>
        <end position="100"/>
    </location>
</feature>
<dbReference type="AlphaFoldDB" id="A0A8T0IRC9"/>
<comment type="caution">
    <text evidence="2">The sequence shown here is derived from an EMBL/GenBank/DDBJ whole genome shotgun (WGS) entry which is preliminary data.</text>
</comment>
<accession>A0A8T0IRC9</accession>
<feature type="compositionally biased region" description="Polar residues" evidence="1">
    <location>
        <begin position="74"/>
        <end position="87"/>
    </location>
</feature>
<reference evidence="2" key="1">
    <citation type="submission" date="2020-06" db="EMBL/GenBank/DDBJ databases">
        <title>WGS assembly of Ceratodon purpureus strain R40.</title>
        <authorList>
            <person name="Carey S.B."/>
            <person name="Jenkins J."/>
            <person name="Shu S."/>
            <person name="Lovell J.T."/>
            <person name="Sreedasyam A."/>
            <person name="Maumus F."/>
            <person name="Tiley G.P."/>
            <person name="Fernandez-Pozo N."/>
            <person name="Barry K."/>
            <person name="Chen C."/>
            <person name="Wang M."/>
            <person name="Lipzen A."/>
            <person name="Daum C."/>
            <person name="Saski C.A."/>
            <person name="Payton A.C."/>
            <person name="Mcbreen J.C."/>
            <person name="Conrad R.E."/>
            <person name="Kollar L.M."/>
            <person name="Olsson S."/>
            <person name="Huttunen S."/>
            <person name="Landis J.B."/>
            <person name="Wickett N.J."/>
            <person name="Johnson M.G."/>
            <person name="Rensing S.A."/>
            <person name="Grimwood J."/>
            <person name="Schmutz J."/>
            <person name="Mcdaniel S.F."/>
        </authorList>
    </citation>
    <scope>NUCLEOTIDE SEQUENCE</scope>
    <source>
        <strain evidence="2">R40</strain>
    </source>
</reference>
<evidence type="ECO:0000256" key="1">
    <source>
        <dbReference type="SAM" id="MobiDB-lite"/>
    </source>
</evidence>
<dbReference type="EMBL" id="CM026422">
    <property type="protein sequence ID" value="KAG0586284.1"/>
    <property type="molecule type" value="Genomic_DNA"/>
</dbReference>
<protein>
    <submittedName>
        <fullName evidence="2">Uncharacterized protein</fullName>
    </submittedName>
</protein>
<gene>
    <name evidence="2" type="ORF">KC19_2G078900</name>
</gene>
<evidence type="ECO:0000313" key="2">
    <source>
        <dbReference type="EMBL" id="KAG0586284.1"/>
    </source>
</evidence>
<organism evidence="2 3">
    <name type="scientific">Ceratodon purpureus</name>
    <name type="common">Fire moss</name>
    <name type="synonym">Dicranum purpureum</name>
    <dbReference type="NCBI Taxonomy" id="3225"/>
    <lineage>
        <taxon>Eukaryota</taxon>
        <taxon>Viridiplantae</taxon>
        <taxon>Streptophyta</taxon>
        <taxon>Embryophyta</taxon>
        <taxon>Bryophyta</taxon>
        <taxon>Bryophytina</taxon>
        <taxon>Bryopsida</taxon>
        <taxon>Dicranidae</taxon>
        <taxon>Pseudoditrichales</taxon>
        <taxon>Ditrichaceae</taxon>
        <taxon>Ceratodon</taxon>
    </lineage>
</organism>